<protein>
    <recommendedName>
        <fullName evidence="7">MYND-type domain-containing protein</fullName>
    </recommendedName>
</protein>
<dbReference type="GO" id="GO:0008270">
    <property type="term" value="F:zinc ion binding"/>
    <property type="evidence" value="ECO:0007669"/>
    <property type="project" value="UniProtKB-KW"/>
</dbReference>
<reference evidence="9" key="1">
    <citation type="journal article" date="2023" name="Commun. Biol.">
        <title>Genome analysis of Parmales, the sister group of diatoms, reveals the evolutionary specialization of diatoms from phago-mixotrophs to photoautotrophs.</title>
        <authorList>
            <person name="Ban H."/>
            <person name="Sato S."/>
            <person name="Yoshikawa S."/>
            <person name="Yamada K."/>
            <person name="Nakamura Y."/>
            <person name="Ichinomiya M."/>
            <person name="Sato N."/>
            <person name="Blanc-Mathieu R."/>
            <person name="Endo H."/>
            <person name="Kuwata A."/>
            <person name="Ogata H."/>
        </authorList>
    </citation>
    <scope>NUCLEOTIDE SEQUENCE [LARGE SCALE GENOMIC DNA]</scope>
</reference>
<dbReference type="Pfam" id="PF01753">
    <property type="entry name" value="zf-MYND"/>
    <property type="match status" value="1"/>
</dbReference>
<keyword evidence="5" id="KW-0175">Coiled coil</keyword>
<keyword evidence="2 4" id="KW-0863">Zinc-finger</keyword>
<evidence type="ECO:0000256" key="3">
    <source>
        <dbReference type="ARBA" id="ARBA00022833"/>
    </source>
</evidence>
<gene>
    <name evidence="8" type="ORF">TrCOL_g3808</name>
</gene>
<organism evidence="8 9">
    <name type="scientific">Triparma columacea</name>
    <dbReference type="NCBI Taxonomy" id="722753"/>
    <lineage>
        <taxon>Eukaryota</taxon>
        <taxon>Sar</taxon>
        <taxon>Stramenopiles</taxon>
        <taxon>Ochrophyta</taxon>
        <taxon>Bolidophyceae</taxon>
        <taxon>Parmales</taxon>
        <taxon>Triparmaceae</taxon>
        <taxon>Triparma</taxon>
    </lineage>
</organism>
<feature type="compositionally biased region" description="Polar residues" evidence="6">
    <location>
        <begin position="1"/>
        <end position="11"/>
    </location>
</feature>
<evidence type="ECO:0000256" key="4">
    <source>
        <dbReference type="PROSITE-ProRule" id="PRU00134"/>
    </source>
</evidence>
<evidence type="ECO:0000256" key="5">
    <source>
        <dbReference type="SAM" id="Coils"/>
    </source>
</evidence>
<keyword evidence="3" id="KW-0862">Zinc</keyword>
<comment type="caution">
    <text evidence="8">The sequence shown here is derived from an EMBL/GenBank/DDBJ whole genome shotgun (WGS) entry which is preliminary data.</text>
</comment>
<feature type="domain" description="MYND-type" evidence="7">
    <location>
        <begin position="235"/>
        <end position="275"/>
    </location>
</feature>
<feature type="region of interest" description="Disordered" evidence="6">
    <location>
        <begin position="1"/>
        <end position="40"/>
    </location>
</feature>
<dbReference type="OrthoDB" id="9922773at2759"/>
<feature type="coiled-coil region" evidence="5">
    <location>
        <begin position="176"/>
        <end position="232"/>
    </location>
</feature>
<evidence type="ECO:0000259" key="7">
    <source>
        <dbReference type="PROSITE" id="PS50865"/>
    </source>
</evidence>
<evidence type="ECO:0000313" key="9">
    <source>
        <dbReference type="Proteomes" id="UP001165065"/>
    </source>
</evidence>
<dbReference type="PROSITE" id="PS01360">
    <property type="entry name" value="ZF_MYND_1"/>
    <property type="match status" value="1"/>
</dbReference>
<feature type="compositionally biased region" description="Low complexity" evidence="6">
    <location>
        <begin position="19"/>
        <end position="40"/>
    </location>
</feature>
<evidence type="ECO:0000256" key="6">
    <source>
        <dbReference type="SAM" id="MobiDB-lite"/>
    </source>
</evidence>
<dbReference type="InterPro" id="IPR002893">
    <property type="entry name" value="Znf_MYND"/>
</dbReference>
<evidence type="ECO:0000313" key="8">
    <source>
        <dbReference type="EMBL" id="GMI42755.1"/>
    </source>
</evidence>
<dbReference type="EMBL" id="BRYA01000181">
    <property type="protein sequence ID" value="GMI42755.1"/>
    <property type="molecule type" value="Genomic_DNA"/>
</dbReference>
<keyword evidence="1" id="KW-0479">Metal-binding</keyword>
<proteinExistence type="predicted"/>
<dbReference type="AlphaFoldDB" id="A0A9W7GD73"/>
<keyword evidence="9" id="KW-1185">Reference proteome</keyword>
<name>A0A9W7GD73_9STRA</name>
<dbReference type="Gene3D" id="6.10.140.2220">
    <property type="match status" value="1"/>
</dbReference>
<evidence type="ECO:0000256" key="2">
    <source>
        <dbReference type="ARBA" id="ARBA00022771"/>
    </source>
</evidence>
<dbReference type="SUPFAM" id="SSF144232">
    <property type="entry name" value="HIT/MYND zinc finger-like"/>
    <property type="match status" value="1"/>
</dbReference>
<dbReference type="PROSITE" id="PS50865">
    <property type="entry name" value="ZF_MYND_2"/>
    <property type="match status" value="1"/>
</dbReference>
<sequence>MSDARNSSNSLRGGGKQSTGGKTRTSKKASTSVSAVAGAAGDEQTRLRQVVHAREQLEGKEIARGVLKETVGKVDYKAMGLELPTGVAAMRRVKNEQRRELFYKTRGEFLEVIKSEWVYDIVFEWETSQGLKSLEGVGEKEYRRSRLEERKKAKDLAIEQEVAQGPLRLEDGRTVAEAEEDKRLAMEADRNAAEAAGLGDIPPEMLEAMRIKREKEDEINEELERAAKASKEGKCAKCGKEGEDVKITMCGKCRLVGYCGRECQVADWKVHKKGCKVACAKAEAAKKR</sequence>
<evidence type="ECO:0000256" key="1">
    <source>
        <dbReference type="ARBA" id="ARBA00022723"/>
    </source>
</evidence>
<dbReference type="Proteomes" id="UP001165065">
    <property type="component" value="Unassembled WGS sequence"/>
</dbReference>
<accession>A0A9W7GD73</accession>